<keyword evidence="2" id="KW-1185">Reference proteome</keyword>
<evidence type="ECO:0000313" key="2">
    <source>
        <dbReference type="Proteomes" id="UP001234297"/>
    </source>
</evidence>
<dbReference type="EMBL" id="CM056810">
    <property type="protein sequence ID" value="KAJ8645272.1"/>
    <property type="molecule type" value="Genomic_DNA"/>
</dbReference>
<organism evidence="1 2">
    <name type="scientific">Persea americana</name>
    <name type="common">Avocado</name>
    <dbReference type="NCBI Taxonomy" id="3435"/>
    <lineage>
        <taxon>Eukaryota</taxon>
        <taxon>Viridiplantae</taxon>
        <taxon>Streptophyta</taxon>
        <taxon>Embryophyta</taxon>
        <taxon>Tracheophyta</taxon>
        <taxon>Spermatophyta</taxon>
        <taxon>Magnoliopsida</taxon>
        <taxon>Magnoliidae</taxon>
        <taxon>Laurales</taxon>
        <taxon>Lauraceae</taxon>
        <taxon>Persea</taxon>
    </lineage>
</organism>
<accession>A0ACC2MJF5</accession>
<gene>
    <name evidence="1" type="ORF">MRB53_007020</name>
</gene>
<name>A0ACC2MJF5_PERAE</name>
<sequence>MTPISCSKPAQIPNPYASLISRTHFHVSRKTHHVIVHAKFGYAYGRCIEDSKFITIREKRENRTPDSGMPPLASLPETQEAEPTEDQQRAVDKSKGETQQPGGMELRNKLNGVASVIEQVVPPEGFVVISACVVGLLTGMGVVLFNNAVHEIRDFFWDGIPSRGASWLREEPLEKIWQRVILVPVCGGVMVGVLNSIRNSLEPSSGVILPSNLKAVLRPFFKAVAAAVTLGTGNSLGPEGPSVEIGASIAKGMGALFEKSEERKLSLVASGSAAGISSGFNAAVAGCFFAVESVLWPSSADSSSSLTNTTSMVILSAVVASVVSVAGLGSDPAFTVPEYDFRSPSELPLYLLLGVLCGLVSLTLSRCTSHALAAVENLQKATGITRAAFPVLGGLAVGLIALAYPEVLYWGFENVDILLESRPFVEGLPADLLLQLVGAKVVATSLCRASGLVGGYYAPSLFIGAATGMAYGKFAIYAISGPDPIFHLSFLEVASPQAYGLVGMAATLAGVCQVPLTSVLLLFELTQDYRIVLPLLGAVGLSSWITSFQVVKKESGDKTVPSKANSNDVQTPKCSSSSNDYSTEAKILEERISVSQAMRTRYVTIVMSTLLTDAVTLMLAEKQSCALIVDDGNFLLGLLTLGDIQEFSKVDRSRCNQVEVQEMCRLDGDRCRHVWTATPSMNLLFAQRIMNIYRVNQLPVVSEHGEDEGRHLVGLLDRECIKLACRVMATKELLILSPIEERLDS</sequence>
<proteinExistence type="predicted"/>
<dbReference type="Proteomes" id="UP001234297">
    <property type="component" value="Chromosome 2"/>
</dbReference>
<evidence type="ECO:0000313" key="1">
    <source>
        <dbReference type="EMBL" id="KAJ8645272.1"/>
    </source>
</evidence>
<reference evidence="1 2" key="1">
    <citation type="journal article" date="2022" name="Hortic Res">
        <title>A haplotype resolved chromosomal level avocado genome allows analysis of novel avocado genes.</title>
        <authorList>
            <person name="Nath O."/>
            <person name="Fletcher S.J."/>
            <person name="Hayward A."/>
            <person name="Shaw L.M."/>
            <person name="Masouleh A.K."/>
            <person name="Furtado A."/>
            <person name="Henry R.J."/>
            <person name="Mitter N."/>
        </authorList>
    </citation>
    <scope>NUCLEOTIDE SEQUENCE [LARGE SCALE GENOMIC DNA]</scope>
    <source>
        <strain evidence="2">cv. Hass</strain>
    </source>
</reference>
<comment type="caution">
    <text evidence="1">The sequence shown here is derived from an EMBL/GenBank/DDBJ whole genome shotgun (WGS) entry which is preliminary data.</text>
</comment>
<protein>
    <submittedName>
        <fullName evidence="1">Uncharacterized protein</fullName>
    </submittedName>
</protein>